<evidence type="ECO:0000256" key="1">
    <source>
        <dbReference type="ARBA" id="ARBA00012528"/>
    </source>
</evidence>
<dbReference type="AlphaFoldDB" id="A0A011NX82"/>
<dbReference type="SUPFAM" id="SSF55073">
    <property type="entry name" value="Nucleotide cyclase"/>
    <property type="match status" value="1"/>
</dbReference>
<dbReference type="NCBIfam" id="TIGR00254">
    <property type="entry name" value="GGDEF"/>
    <property type="match status" value="1"/>
</dbReference>
<dbReference type="Pfam" id="PF00990">
    <property type="entry name" value="GGDEF"/>
    <property type="match status" value="1"/>
</dbReference>
<feature type="domain" description="GGDEF" evidence="4">
    <location>
        <begin position="117"/>
        <end position="245"/>
    </location>
</feature>
<protein>
    <recommendedName>
        <fullName evidence="1">diguanylate cyclase</fullName>
        <ecNumber evidence="1">2.7.7.65</ecNumber>
    </recommendedName>
</protein>
<dbReference type="FunFam" id="3.30.70.270:FF:000001">
    <property type="entry name" value="Diguanylate cyclase domain protein"/>
    <property type="match status" value="1"/>
</dbReference>
<dbReference type="CDD" id="cd01949">
    <property type="entry name" value="GGDEF"/>
    <property type="match status" value="1"/>
</dbReference>
<dbReference type="SMART" id="SM00267">
    <property type="entry name" value="GGDEF"/>
    <property type="match status" value="1"/>
</dbReference>
<dbReference type="Gene3D" id="3.30.70.270">
    <property type="match status" value="1"/>
</dbReference>
<evidence type="ECO:0000256" key="2">
    <source>
        <dbReference type="ARBA" id="ARBA00034247"/>
    </source>
</evidence>
<evidence type="ECO:0000259" key="4">
    <source>
        <dbReference type="PROSITE" id="PS50887"/>
    </source>
</evidence>
<name>A0A011NX82_9PROT</name>
<dbReference type="PANTHER" id="PTHR45138:SF9">
    <property type="entry name" value="DIGUANYLATE CYCLASE DGCM-RELATED"/>
    <property type="match status" value="1"/>
</dbReference>
<evidence type="ECO:0000313" key="5">
    <source>
        <dbReference type="EMBL" id="EXI69267.1"/>
    </source>
</evidence>
<reference evidence="5" key="1">
    <citation type="submission" date="2014-02" db="EMBL/GenBank/DDBJ databases">
        <title>Expanding our view of genomic diversity in Candidatus Accumulibacter clades.</title>
        <authorList>
            <person name="Skennerton C.T."/>
            <person name="Barr J.J."/>
            <person name="Slater F.R."/>
            <person name="Bond P.L."/>
            <person name="Tyson G.W."/>
        </authorList>
    </citation>
    <scope>NUCLEOTIDE SEQUENCE [LARGE SCALE GENOMIC DNA]</scope>
</reference>
<keyword evidence="5" id="KW-0808">Transferase</keyword>
<proteinExistence type="predicted"/>
<dbReference type="STRING" id="1454001.AW08_00475"/>
<organism evidence="5 6">
    <name type="scientific">Candidatus Accumulibacter adjunctus</name>
    <dbReference type="NCBI Taxonomy" id="1454001"/>
    <lineage>
        <taxon>Bacteria</taxon>
        <taxon>Pseudomonadati</taxon>
        <taxon>Pseudomonadota</taxon>
        <taxon>Betaproteobacteria</taxon>
        <taxon>Candidatus Accumulibacter</taxon>
    </lineage>
</organism>
<keyword evidence="5" id="KW-0548">Nucleotidyltransferase</keyword>
<evidence type="ECO:0000313" key="6">
    <source>
        <dbReference type="Proteomes" id="UP000020218"/>
    </source>
</evidence>
<comment type="caution">
    <text evidence="5">The sequence shown here is derived from an EMBL/GenBank/DDBJ whole genome shotgun (WGS) entry which is preliminary data.</text>
</comment>
<dbReference type="InterPro" id="IPR050469">
    <property type="entry name" value="Diguanylate_Cyclase"/>
</dbReference>
<dbReference type="EC" id="2.7.7.65" evidence="1"/>
<dbReference type="InterPro" id="IPR043128">
    <property type="entry name" value="Rev_trsase/Diguanyl_cyclase"/>
</dbReference>
<dbReference type="InterPro" id="IPR029787">
    <property type="entry name" value="Nucleotide_cyclase"/>
</dbReference>
<keyword evidence="6" id="KW-1185">Reference proteome</keyword>
<sequence>MLKHDHFPQMHSSRQASRRLHRRPALPGDLQTGHAHAASAVFEGGSQHRRMRRDRIMATQATMLELLAAEARIADLERALSRAEAAALTDTLTGALNRRGFDQAHEREVARSRRNGSPLALALIDLDDFKRLNDTLGHHAGDEALIHLVRILRSALRPSDVLGRFGGEEFVVMLPDTGLDEALSALTRFQRQLAGCRVAGSGVTLTFSAGVVVQASGESLTESIVRADAATYAAKRAGKNRVLAG</sequence>
<dbReference type="EMBL" id="JFAX01000002">
    <property type="protein sequence ID" value="EXI69267.1"/>
    <property type="molecule type" value="Genomic_DNA"/>
</dbReference>
<dbReference type="PANTHER" id="PTHR45138">
    <property type="entry name" value="REGULATORY COMPONENTS OF SENSORY TRANSDUCTION SYSTEM"/>
    <property type="match status" value="1"/>
</dbReference>
<feature type="region of interest" description="Disordered" evidence="3">
    <location>
        <begin position="1"/>
        <end position="34"/>
    </location>
</feature>
<dbReference type="InterPro" id="IPR000160">
    <property type="entry name" value="GGDEF_dom"/>
</dbReference>
<dbReference type="GO" id="GO:0052621">
    <property type="term" value="F:diguanylate cyclase activity"/>
    <property type="evidence" value="ECO:0007669"/>
    <property type="project" value="UniProtKB-EC"/>
</dbReference>
<dbReference type="PROSITE" id="PS50887">
    <property type="entry name" value="GGDEF"/>
    <property type="match status" value="1"/>
</dbReference>
<comment type="catalytic activity">
    <reaction evidence="2">
        <text>2 GTP = 3',3'-c-di-GMP + 2 diphosphate</text>
        <dbReference type="Rhea" id="RHEA:24898"/>
        <dbReference type="ChEBI" id="CHEBI:33019"/>
        <dbReference type="ChEBI" id="CHEBI:37565"/>
        <dbReference type="ChEBI" id="CHEBI:58805"/>
        <dbReference type="EC" id="2.7.7.65"/>
    </reaction>
</comment>
<gene>
    <name evidence="5" type="primary">adrA_1</name>
    <name evidence="5" type="ORF">AW08_00475</name>
</gene>
<accession>A0A011NX82</accession>
<evidence type="ECO:0000256" key="3">
    <source>
        <dbReference type="SAM" id="MobiDB-lite"/>
    </source>
</evidence>
<dbReference type="PATRIC" id="fig|1454001.3.peg.438"/>
<dbReference type="Proteomes" id="UP000020218">
    <property type="component" value="Unassembled WGS sequence"/>
</dbReference>